<accession>A0A225DAL4</accession>
<evidence type="ECO:0000313" key="2">
    <source>
        <dbReference type="Proteomes" id="UP000214646"/>
    </source>
</evidence>
<evidence type="ECO:0008006" key="3">
    <source>
        <dbReference type="Google" id="ProtNLM"/>
    </source>
</evidence>
<sequence length="343" mass="38369">MMTAIASFDELALLEAVRAAPADDLPRLVLADWYEERGGQPERAWFIRAQCEMQRIPGWVVDIGWSGPNLDRQKQLMATAHKLLRDHVWEWLPPLPWVDGDPGATVDPRCGMIRVVERNGDSFWLQFDRGLVRGIDRVTPSRFLPHAREFVRACPGLERIGLAAENLWLFMDGNDKAMGFEMRDGARTIYRGSWPQDFAGWPAVPFANTFQYYQDHAAALLTADLGVTVEVERWGPPGNPGGWDDSIQLGFRIDAITVNELRRFYNMPPIANGNRTMSGRVIDPEPPPVPVRLSPRSGPGSRWAAFRKAIQTLPLDGMSDEEARVLFGTGQNPPGGVIQVDGE</sequence>
<name>A0A225DAL4_9BACT</name>
<dbReference type="EMBL" id="NIDE01000020">
    <property type="protein sequence ID" value="OWK34336.1"/>
    <property type="molecule type" value="Genomic_DNA"/>
</dbReference>
<organism evidence="1 2">
    <name type="scientific">Fimbriiglobus ruber</name>
    <dbReference type="NCBI Taxonomy" id="1908690"/>
    <lineage>
        <taxon>Bacteria</taxon>
        <taxon>Pseudomonadati</taxon>
        <taxon>Planctomycetota</taxon>
        <taxon>Planctomycetia</taxon>
        <taxon>Gemmatales</taxon>
        <taxon>Gemmataceae</taxon>
        <taxon>Fimbriiglobus</taxon>
    </lineage>
</organism>
<dbReference type="Proteomes" id="UP000214646">
    <property type="component" value="Unassembled WGS sequence"/>
</dbReference>
<gene>
    <name evidence="1" type="ORF">FRUB_10307</name>
</gene>
<dbReference type="NCBIfam" id="TIGR02996">
    <property type="entry name" value="rpt_mate_G_obs"/>
    <property type="match status" value="1"/>
</dbReference>
<protein>
    <recommendedName>
        <fullName evidence="3">Phage protein</fullName>
    </recommendedName>
</protein>
<reference evidence="2" key="1">
    <citation type="submission" date="2017-06" db="EMBL/GenBank/DDBJ databases">
        <title>Genome analysis of Fimbriiglobus ruber SP5, the first member of the order Planctomycetales with confirmed chitinolytic capability.</title>
        <authorList>
            <person name="Ravin N.V."/>
            <person name="Rakitin A.L."/>
            <person name="Ivanova A.A."/>
            <person name="Beletsky A.V."/>
            <person name="Kulichevskaya I.S."/>
            <person name="Mardanov A.V."/>
            <person name="Dedysh S.N."/>
        </authorList>
    </citation>
    <scope>NUCLEOTIDE SEQUENCE [LARGE SCALE GENOMIC DNA]</scope>
    <source>
        <strain evidence="2">SP5</strain>
    </source>
</reference>
<comment type="caution">
    <text evidence="1">The sequence shown here is derived from an EMBL/GenBank/DDBJ whole genome shotgun (WGS) entry which is preliminary data.</text>
</comment>
<dbReference type="OrthoDB" id="261413at2"/>
<proteinExistence type="predicted"/>
<keyword evidence="2" id="KW-1185">Reference proteome</keyword>
<evidence type="ECO:0000313" key="1">
    <source>
        <dbReference type="EMBL" id="OWK34336.1"/>
    </source>
</evidence>
<dbReference type="InterPro" id="IPR014338">
    <property type="entry name" value="CHP02996_rpt-companion-dom"/>
</dbReference>
<dbReference type="AlphaFoldDB" id="A0A225DAL4"/>
<dbReference type="RefSeq" id="WP_088260641.1">
    <property type="nucleotide sequence ID" value="NZ_NIDE01000020.1"/>
</dbReference>